<evidence type="ECO:0000256" key="6">
    <source>
        <dbReference type="ARBA" id="ARBA00022679"/>
    </source>
</evidence>
<proteinExistence type="inferred from homology"/>
<comment type="caution">
    <text evidence="13">The sequence shown here is derived from an EMBL/GenBank/DDBJ whole genome shotgun (WGS) entry which is preliminary data.</text>
</comment>
<organism evidence="13 14">
    <name type="scientific">Marivibrio halodurans</name>
    <dbReference type="NCBI Taxonomy" id="2039722"/>
    <lineage>
        <taxon>Bacteria</taxon>
        <taxon>Pseudomonadati</taxon>
        <taxon>Pseudomonadota</taxon>
        <taxon>Alphaproteobacteria</taxon>
        <taxon>Rhodospirillales</taxon>
        <taxon>Rhodospirillaceae</taxon>
        <taxon>Marivibrio</taxon>
    </lineage>
</organism>
<dbReference type="GO" id="GO:0008412">
    <property type="term" value="F:4-hydroxybenzoate polyprenyltransferase activity"/>
    <property type="evidence" value="ECO:0007669"/>
    <property type="project" value="UniProtKB-UniRule"/>
</dbReference>
<feature type="transmembrane region" description="Helical" evidence="11">
    <location>
        <begin position="42"/>
        <end position="59"/>
    </location>
</feature>
<keyword evidence="9 11" id="KW-1133">Transmembrane helix</keyword>
<dbReference type="PANTHER" id="PTHR11048:SF28">
    <property type="entry name" value="4-HYDROXYBENZOATE POLYPRENYLTRANSFERASE, MITOCHONDRIAL"/>
    <property type="match status" value="1"/>
</dbReference>
<gene>
    <name evidence="11" type="primary">ubiA</name>
    <name evidence="13" type="ORF">KAJ83_15850</name>
</gene>
<evidence type="ECO:0000256" key="4">
    <source>
        <dbReference type="ARBA" id="ARBA00022475"/>
    </source>
</evidence>
<dbReference type="InterPro" id="IPR030470">
    <property type="entry name" value="UbiA_prenylTrfase_CS"/>
</dbReference>
<keyword evidence="10 11" id="KW-0472">Membrane</keyword>
<evidence type="ECO:0000313" key="14">
    <source>
        <dbReference type="Proteomes" id="UP000672602"/>
    </source>
</evidence>
<evidence type="ECO:0000256" key="8">
    <source>
        <dbReference type="ARBA" id="ARBA00022692"/>
    </source>
</evidence>
<dbReference type="UniPathway" id="UPA00232"/>
<evidence type="ECO:0000256" key="11">
    <source>
        <dbReference type="HAMAP-Rule" id="MF_01635"/>
    </source>
</evidence>
<comment type="cofactor">
    <cofactor evidence="1 11">
        <name>Mg(2+)</name>
        <dbReference type="ChEBI" id="CHEBI:18420"/>
    </cofactor>
</comment>
<reference evidence="13" key="1">
    <citation type="submission" date="2021-04" db="EMBL/GenBank/DDBJ databases">
        <authorList>
            <person name="Zhang D.-C."/>
        </authorList>
    </citation>
    <scope>NUCLEOTIDE SEQUENCE</scope>
    <source>
        <strain evidence="13">CGMCC 1.15697</strain>
    </source>
</reference>
<accession>A0A8J7V3L4</accession>
<dbReference type="EMBL" id="JAGMWN010000008">
    <property type="protein sequence ID" value="MBP5858495.1"/>
    <property type="molecule type" value="Genomic_DNA"/>
</dbReference>
<feature type="transmembrane region" description="Helical" evidence="11">
    <location>
        <begin position="303"/>
        <end position="320"/>
    </location>
</feature>
<evidence type="ECO:0000256" key="5">
    <source>
        <dbReference type="ARBA" id="ARBA00022519"/>
    </source>
</evidence>
<dbReference type="InterPro" id="IPR039653">
    <property type="entry name" value="Prenyltransferase"/>
</dbReference>
<feature type="transmembrane region" description="Helical" evidence="11">
    <location>
        <begin position="116"/>
        <end position="136"/>
    </location>
</feature>
<feature type="transmembrane region" description="Helical" evidence="11">
    <location>
        <begin position="239"/>
        <end position="258"/>
    </location>
</feature>
<evidence type="ECO:0000256" key="2">
    <source>
        <dbReference type="ARBA" id="ARBA00004141"/>
    </source>
</evidence>
<dbReference type="Proteomes" id="UP000672602">
    <property type="component" value="Unassembled WGS sequence"/>
</dbReference>
<feature type="transmembrane region" description="Helical" evidence="11">
    <location>
        <begin position="71"/>
        <end position="95"/>
    </location>
</feature>
<dbReference type="AlphaFoldDB" id="A0A8J7V3L4"/>
<dbReference type="EC" id="2.5.1.39" evidence="11 12"/>
<evidence type="ECO:0000256" key="7">
    <source>
        <dbReference type="ARBA" id="ARBA00022688"/>
    </source>
</evidence>
<dbReference type="Pfam" id="PF01040">
    <property type="entry name" value="UbiA"/>
    <property type="match status" value="1"/>
</dbReference>
<evidence type="ECO:0000256" key="3">
    <source>
        <dbReference type="ARBA" id="ARBA00005985"/>
    </source>
</evidence>
<dbReference type="FunFam" id="1.20.120.1780:FF:000001">
    <property type="entry name" value="4-hydroxybenzoate octaprenyltransferase"/>
    <property type="match status" value="1"/>
</dbReference>
<dbReference type="PROSITE" id="PS00943">
    <property type="entry name" value="UBIA"/>
    <property type="match status" value="1"/>
</dbReference>
<dbReference type="CDD" id="cd13959">
    <property type="entry name" value="PT_UbiA_COQ2"/>
    <property type="match status" value="1"/>
</dbReference>
<evidence type="ECO:0000313" key="13">
    <source>
        <dbReference type="EMBL" id="MBP5858495.1"/>
    </source>
</evidence>
<dbReference type="Gene3D" id="1.10.357.140">
    <property type="entry name" value="UbiA prenyltransferase"/>
    <property type="match status" value="1"/>
</dbReference>
<comment type="pathway">
    <text evidence="11">Cofactor biosynthesis; ubiquinone biosynthesis.</text>
</comment>
<dbReference type="PANTHER" id="PTHR11048">
    <property type="entry name" value="PRENYLTRANSFERASES"/>
    <property type="match status" value="1"/>
</dbReference>
<dbReference type="FunFam" id="1.10.357.140:FF:000008">
    <property type="entry name" value="4-hydroxybenzoate octaprenyltransferase"/>
    <property type="match status" value="1"/>
</dbReference>
<dbReference type="InterPro" id="IPR000537">
    <property type="entry name" value="UbiA_prenyltransferase"/>
</dbReference>
<dbReference type="InterPro" id="IPR044878">
    <property type="entry name" value="UbiA_sf"/>
</dbReference>
<evidence type="ECO:0000256" key="10">
    <source>
        <dbReference type="ARBA" id="ARBA00023136"/>
    </source>
</evidence>
<evidence type="ECO:0000256" key="9">
    <source>
        <dbReference type="ARBA" id="ARBA00022989"/>
    </source>
</evidence>
<dbReference type="RefSeq" id="WP_210683081.1">
    <property type="nucleotide sequence ID" value="NZ_JAGMWN010000008.1"/>
</dbReference>
<name>A0A8J7V3L4_9PROT</name>
<sequence>MAKAGPPSGIDPTDIAQGNWVDRWLPAGTRPYARLARLDRPIGTWLLLLPCWWGLAYAVSATGQTLTWLHLWYGVLFGIGAIAMRGAGCTWNDIVDRDIDGKVARTATRPIPSGDVSPWQAFAFLVFLCLIGLAVLLQFNAAAIWTGIGALALVFCYPFMKRITYFPQAWLGLTFNWGVHVGFIAVAGAPDPRQLLLYAAGFFWTMGYDTIYAHQDKEDDALIGVKSTALKFGDATRPWIAGFYVLVMALLCAAAWTGGVGAGGVGWGVWALLALAALHLGWQVRTVDFDGAKSCLHRFRANRHFGMIVTAAFVAGAVTVPL</sequence>
<comment type="similarity">
    <text evidence="3 11">Belongs to the UbiA prenyltransferase family.</text>
</comment>
<dbReference type="HAMAP" id="MF_01635">
    <property type="entry name" value="UbiA"/>
    <property type="match status" value="1"/>
</dbReference>
<evidence type="ECO:0000256" key="1">
    <source>
        <dbReference type="ARBA" id="ARBA00001946"/>
    </source>
</evidence>
<keyword evidence="6 11" id="KW-0808">Transferase</keyword>
<feature type="transmembrane region" description="Helical" evidence="11">
    <location>
        <begin position="264"/>
        <end position="282"/>
    </location>
</feature>
<protein>
    <recommendedName>
        <fullName evidence="11 12">4-hydroxybenzoate octaprenyltransferase</fullName>
        <ecNumber evidence="11 12">2.5.1.39</ecNumber>
    </recommendedName>
    <alternativeName>
        <fullName evidence="11">4-HB polyprenyltransferase</fullName>
    </alternativeName>
</protein>
<comment type="function">
    <text evidence="11">Catalyzes the prenylation of para-hydroxybenzoate (PHB) with an all-trans polyprenyl group. Mediates the second step in the final reaction sequence of ubiquinone-8 (UQ-8) biosynthesis, which is the condensation of the polyisoprenoid side chain with PHB, generating the first membrane-bound Q intermediate 3-octaprenyl-4-hydroxybenzoate.</text>
</comment>
<comment type="catalytic activity">
    <reaction evidence="11">
        <text>all-trans-octaprenyl diphosphate + 4-hydroxybenzoate = 4-hydroxy-3-(all-trans-octaprenyl)benzoate + diphosphate</text>
        <dbReference type="Rhea" id="RHEA:27782"/>
        <dbReference type="ChEBI" id="CHEBI:1617"/>
        <dbReference type="ChEBI" id="CHEBI:17879"/>
        <dbReference type="ChEBI" id="CHEBI:33019"/>
        <dbReference type="ChEBI" id="CHEBI:57711"/>
        <dbReference type="EC" id="2.5.1.39"/>
    </reaction>
</comment>
<comment type="subcellular location">
    <subcellularLocation>
        <location evidence="11">Cell inner membrane</location>
        <topology evidence="11">Multi-pass membrane protein</topology>
    </subcellularLocation>
    <subcellularLocation>
        <location evidence="2">Membrane</location>
        <topology evidence="2">Multi-pass membrane protein</topology>
    </subcellularLocation>
</comment>
<dbReference type="NCBIfam" id="TIGR01474">
    <property type="entry name" value="ubiA_proteo"/>
    <property type="match status" value="1"/>
</dbReference>
<evidence type="ECO:0000256" key="12">
    <source>
        <dbReference type="NCBIfam" id="TIGR01474"/>
    </source>
</evidence>
<keyword evidence="8 11" id="KW-0812">Transmembrane</keyword>
<dbReference type="GO" id="GO:0006744">
    <property type="term" value="P:ubiquinone biosynthetic process"/>
    <property type="evidence" value="ECO:0007669"/>
    <property type="project" value="UniProtKB-UniRule"/>
</dbReference>
<keyword evidence="11" id="KW-0460">Magnesium</keyword>
<keyword evidence="4 11" id="KW-1003">Cell membrane</keyword>
<dbReference type="InterPro" id="IPR006370">
    <property type="entry name" value="HB_polyprenyltransferase-like"/>
</dbReference>
<dbReference type="Gene3D" id="1.20.120.1780">
    <property type="entry name" value="UbiA prenyltransferase"/>
    <property type="match status" value="1"/>
</dbReference>
<keyword evidence="7 11" id="KW-0831">Ubiquinone biosynthesis</keyword>
<dbReference type="GO" id="GO:0005886">
    <property type="term" value="C:plasma membrane"/>
    <property type="evidence" value="ECO:0007669"/>
    <property type="project" value="UniProtKB-SubCell"/>
</dbReference>
<keyword evidence="14" id="KW-1185">Reference proteome</keyword>
<keyword evidence="5 11" id="KW-0997">Cell inner membrane</keyword>